<keyword evidence="3" id="KW-1185">Reference proteome</keyword>
<evidence type="ECO:0000313" key="3">
    <source>
        <dbReference type="Proteomes" id="UP001241748"/>
    </source>
</evidence>
<dbReference type="CDD" id="cd03811">
    <property type="entry name" value="GT4_GT28_WabH-like"/>
    <property type="match status" value="1"/>
</dbReference>
<reference evidence="2 3" key="1">
    <citation type="submission" date="2024-05" db="EMBL/GenBank/DDBJ databases">
        <authorList>
            <person name="Venkateswaran K."/>
        </authorList>
    </citation>
    <scope>NUCLEOTIDE SEQUENCE [LARGE SCALE GENOMIC DNA]</scope>
    <source>
        <strain evidence="2 3">179-C4-2-HS</strain>
    </source>
</reference>
<keyword evidence="2" id="KW-0808">Transferase</keyword>
<feature type="domain" description="Glycosyl transferase family 1" evidence="1">
    <location>
        <begin position="224"/>
        <end position="379"/>
    </location>
</feature>
<evidence type="ECO:0000259" key="1">
    <source>
        <dbReference type="Pfam" id="PF00534"/>
    </source>
</evidence>
<dbReference type="EC" id="2.4.-.-" evidence="2"/>
<dbReference type="PANTHER" id="PTHR12526">
    <property type="entry name" value="GLYCOSYLTRANSFERASE"/>
    <property type="match status" value="1"/>
</dbReference>
<dbReference type="InterPro" id="IPR001296">
    <property type="entry name" value="Glyco_trans_1"/>
</dbReference>
<name>A0ABV4Z0M9_9BACI</name>
<proteinExistence type="predicted"/>
<accession>A0ABV4Z0M9</accession>
<dbReference type="GO" id="GO:0016757">
    <property type="term" value="F:glycosyltransferase activity"/>
    <property type="evidence" value="ECO:0007669"/>
    <property type="project" value="UniProtKB-KW"/>
</dbReference>
<keyword evidence="2" id="KW-0328">Glycosyltransferase</keyword>
<dbReference type="EMBL" id="JAROBZ020000003">
    <property type="protein sequence ID" value="MFB3170657.1"/>
    <property type="molecule type" value="Genomic_DNA"/>
</dbReference>
<gene>
    <name evidence="2" type="ORF">P5G62_026430</name>
</gene>
<protein>
    <submittedName>
        <fullName evidence="2">Glycosyltransferase</fullName>
        <ecNumber evidence="2">2.4.-.-</ecNumber>
    </submittedName>
</protein>
<comment type="caution">
    <text evidence="2">The sequence shown here is derived from an EMBL/GenBank/DDBJ whole genome shotgun (WGS) entry which is preliminary data.</text>
</comment>
<organism evidence="2 3">
    <name type="scientific">Neobacillus driksii</name>
    <dbReference type="NCBI Taxonomy" id="3035913"/>
    <lineage>
        <taxon>Bacteria</taxon>
        <taxon>Bacillati</taxon>
        <taxon>Bacillota</taxon>
        <taxon>Bacilli</taxon>
        <taxon>Bacillales</taxon>
        <taxon>Bacillaceae</taxon>
        <taxon>Neobacillus</taxon>
    </lineage>
</organism>
<evidence type="ECO:0000313" key="2">
    <source>
        <dbReference type="EMBL" id="MFB3170657.1"/>
    </source>
</evidence>
<dbReference type="RefSeq" id="WP_306075917.1">
    <property type="nucleotide sequence ID" value="NZ_JAROBZ020000003.1"/>
</dbReference>
<dbReference type="Proteomes" id="UP001241748">
    <property type="component" value="Unassembled WGS sequence"/>
</dbReference>
<sequence>MKKRKILISSFDLAIGGVERSLIGLLKQIDYQKYDVDIMLFKHEGDFLPYLPSGPKLLPEIPAYTTFRKSIYQITKEGNYPIAISRTIAKYIGLLHGKIKKVDEPGYLAIQYGWEVSSRFLPKLNKEYDVAIGFLWPHHFIGEKVKARKKIGWIHTDYSNIFINEKLDSRMWNKLDKIVAVSDECLNTFVNVFPLLKEKTTVIENILSPQFIKEQSNIGNSTEITKREGKTVLLTVGRLSHAKGLDKAIRACRKLVNAGYDIEWYVVGYGPLEADLRELIKQLNLSDRFFLLGKKTNPYPYIKNCDIYVQPSRYEGKSVTIREAQILGKPVVITNFPTANSQATNGVDALITSQDISGLVDGIQSLINEDTLRNRLISNVLSKDYGNENEIEKLYNLIG</sequence>
<dbReference type="SUPFAM" id="SSF53756">
    <property type="entry name" value="UDP-Glycosyltransferase/glycogen phosphorylase"/>
    <property type="match status" value="1"/>
</dbReference>
<dbReference type="Gene3D" id="3.40.50.2000">
    <property type="entry name" value="Glycogen Phosphorylase B"/>
    <property type="match status" value="2"/>
</dbReference>
<dbReference type="Pfam" id="PF00534">
    <property type="entry name" value="Glycos_transf_1"/>
    <property type="match status" value="1"/>
</dbReference>